<accession>A0A494X6G4</accession>
<feature type="transmembrane region" description="Helical" evidence="2">
    <location>
        <begin position="7"/>
        <end position="24"/>
    </location>
</feature>
<dbReference type="Proteomes" id="UP000270342">
    <property type="component" value="Unassembled WGS sequence"/>
</dbReference>
<organism evidence="3 4">
    <name type="scientific">Pararobbsia silviterrae</name>
    <dbReference type="NCBI Taxonomy" id="1792498"/>
    <lineage>
        <taxon>Bacteria</taxon>
        <taxon>Pseudomonadati</taxon>
        <taxon>Pseudomonadota</taxon>
        <taxon>Betaproteobacteria</taxon>
        <taxon>Burkholderiales</taxon>
        <taxon>Burkholderiaceae</taxon>
        <taxon>Pararobbsia</taxon>
    </lineage>
</organism>
<keyword evidence="4" id="KW-1185">Reference proteome</keyword>
<gene>
    <name evidence="3" type="ORF">D7S86_28350</name>
</gene>
<protein>
    <submittedName>
        <fullName evidence="3">Uncharacterized protein</fullName>
    </submittedName>
</protein>
<name>A0A494X6G4_9BURK</name>
<evidence type="ECO:0000256" key="2">
    <source>
        <dbReference type="SAM" id="Phobius"/>
    </source>
</evidence>
<keyword evidence="2" id="KW-0812">Transmembrane</keyword>
<comment type="caution">
    <text evidence="3">The sequence shown here is derived from an EMBL/GenBank/DDBJ whole genome shotgun (WGS) entry which is preliminary data.</text>
</comment>
<feature type="region of interest" description="Disordered" evidence="1">
    <location>
        <begin position="55"/>
        <end position="82"/>
    </location>
</feature>
<evidence type="ECO:0000313" key="4">
    <source>
        <dbReference type="Proteomes" id="UP000270342"/>
    </source>
</evidence>
<keyword evidence="2" id="KW-1133">Transmembrane helix</keyword>
<evidence type="ECO:0000313" key="3">
    <source>
        <dbReference type="EMBL" id="RKP43784.1"/>
    </source>
</evidence>
<dbReference type="RefSeq" id="WP_121091483.1">
    <property type="nucleotide sequence ID" value="NZ_RBZU01000024.1"/>
</dbReference>
<keyword evidence="2" id="KW-0472">Membrane</keyword>
<sequence length="82" mass="8261">MQVILNYIGAALILAAWGLFAWFGKTPVEGFITSLTLALAAVGVTHGHSEWAKRLGVANPSSPGTPSQPAGSAPAAATDATS</sequence>
<reference evidence="3 4" key="1">
    <citation type="submission" date="2018-10" db="EMBL/GenBank/DDBJ databases">
        <title>Robbsia sp. DHC34, isolated from soil.</title>
        <authorList>
            <person name="Gao Z.-H."/>
            <person name="Qiu L.-H."/>
        </authorList>
    </citation>
    <scope>NUCLEOTIDE SEQUENCE [LARGE SCALE GENOMIC DNA]</scope>
    <source>
        <strain evidence="3 4">DHC34</strain>
    </source>
</reference>
<dbReference type="AlphaFoldDB" id="A0A494X6G4"/>
<proteinExistence type="predicted"/>
<evidence type="ECO:0000256" key="1">
    <source>
        <dbReference type="SAM" id="MobiDB-lite"/>
    </source>
</evidence>
<dbReference type="EMBL" id="RBZU01000024">
    <property type="protein sequence ID" value="RKP43784.1"/>
    <property type="molecule type" value="Genomic_DNA"/>
</dbReference>
<feature type="compositionally biased region" description="Low complexity" evidence="1">
    <location>
        <begin position="60"/>
        <end position="82"/>
    </location>
</feature>